<evidence type="ECO:0000256" key="6">
    <source>
        <dbReference type="SAM" id="Phobius"/>
    </source>
</evidence>
<evidence type="ECO:0000259" key="7">
    <source>
        <dbReference type="Pfam" id="PF06271"/>
    </source>
</evidence>
<feature type="domain" description="RDD" evidence="7">
    <location>
        <begin position="20"/>
        <end position="191"/>
    </location>
</feature>
<keyword evidence="3 6" id="KW-0812">Transmembrane</keyword>
<dbReference type="RefSeq" id="WP_290141469.1">
    <property type="nucleotide sequence ID" value="NZ_CP101620.1"/>
</dbReference>
<dbReference type="InterPro" id="IPR051791">
    <property type="entry name" value="Pra-immunoreactive"/>
</dbReference>
<keyword evidence="4 6" id="KW-1133">Transmembrane helix</keyword>
<evidence type="ECO:0000256" key="3">
    <source>
        <dbReference type="ARBA" id="ARBA00022692"/>
    </source>
</evidence>
<dbReference type="PANTHER" id="PTHR36115:SF4">
    <property type="entry name" value="MEMBRANE PROTEIN"/>
    <property type="match status" value="1"/>
</dbReference>
<evidence type="ECO:0000313" key="9">
    <source>
        <dbReference type="Proteomes" id="UP001060112"/>
    </source>
</evidence>
<proteinExistence type="predicted"/>
<protein>
    <submittedName>
        <fullName evidence="8">RDD family protein</fullName>
    </submittedName>
</protein>
<keyword evidence="5 6" id="KW-0472">Membrane</keyword>
<feature type="transmembrane region" description="Helical" evidence="6">
    <location>
        <begin position="25"/>
        <end position="50"/>
    </location>
</feature>
<evidence type="ECO:0000313" key="8">
    <source>
        <dbReference type="EMBL" id="UTY40035.1"/>
    </source>
</evidence>
<feature type="transmembrane region" description="Helical" evidence="6">
    <location>
        <begin position="128"/>
        <end position="145"/>
    </location>
</feature>
<evidence type="ECO:0000256" key="5">
    <source>
        <dbReference type="ARBA" id="ARBA00023136"/>
    </source>
</evidence>
<keyword evidence="2" id="KW-1003">Cell membrane</keyword>
<feature type="transmembrane region" description="Helical" evidence="6">
    <location>
        <begin position="157"/>
        <end position="177"/>
    </location>
</feature>
<organism evidence="8 9">
    <name type="scientific">Allocoprobacillus halotolerans</name>
    <dbReference type="NCBI Taxonomy" id="2944914"/>
    <lineage>
        <taxon>Bacteria</taxon>
        <taxon>Bacillati</taxon>
        <taxon>Bacillota</taxon>
        <taxon>Erysipelotrichia</taxon>
        <taxon>Erysipelotrichales</taxon>
        <taxon>Erysipelotrichaceae</taxon>
        <taxon>Allocoprobacillus</taxon>
    </lineage>
</organism>
<name>A0ABY5I7W9_9FIRM</name>
<dbReference type="Pfam" id="PF06271">
    <property type="entry name" value="RDD"/>
    <property type="match status" value="1"/>
</dbReference>
<sequence length="220" mass="24950">MHKLWKKLTRWVDRKPSRVTFTTRVIAYALDWAIGGIICGLPAVVIYGLVTDRSDMFSDLYVFPSLGFSQGWSYLAGILCLIVALIYYIYIPYKVYPGQTLGKHIMKLKIVRVDGEPLDIKTLVMRHLVGLILLEGVSVVVSRYLRQMLTLATGFYFEYYLTAIGGLITMISGVIVYNTPSKRALHDYLAKTRVALWDEPEQVPIVKKVNQDIKNAINNA</sequence>
<dbReference type="EMBL" id="CP101620">
    <property type="protein sequence ID" value="UTY40035.1"/>
    <property type="molecule type" value="Genomic_DNA"/>
</dbReference>
<evidence type="ECO:0000256" key="1">
    <source>
        <dbReference type="ARBA" id="ARBA00004651"/>
    </source>
</evidence>
<keyword evidence="9" id="KW-1185">Reference proteome</keyword>
<gene>
    <name evidence="8" type="ORF">NMU03_04315</name>
</gene>
<dbReference type="Proteomes" id="UP001060112">
    <property type="component" value="Chromosome"/>
</dbReference>
<feature type="transmembrane region" description="Helical" evidence="6">
    <location>
        <begin position="70"/>
        <end position="90"/>
    </location>
</feature>
<evidence type="ECO:0000256" key="2">
    <source>
        <dbReference type="ARBA" id="ARBA00022475"/>
    </source>
</evidence>
<reference evidence="8" key="1">
    <citation type="submission" date="2022-07" db="EMBL/GenBank/DDBJ databases">
        <title>Faecal culturing of patients with breast cancer.</title>
        <authorList>
            <person name="Teng N.M.Y."/>
            <person name="Kiu R."/>
            <person name="Evans R."/>
            <person name="Baker D.J."/>
            <person name="Zenner C."/>
            <person name="Robinson S.D."/>
            <person name="Hall L.J."/>
        </authorList>
    </citation>
    <scope>NUCLEOTIDE SEQUENCE</scope>
    <source>
        <strain evidence="8">LH1062</strain>
    </source>
</reference>
<dbReference type="InterPro" id="IPR010432">
    <property type="entry name" value="RDD"/>
</dbReference>
<comment type="subcellular location">
    <subcellularLocation>
        <location evidence="1">Cell membrane</location>
        <topology evidence="1">Multi-pass membrane protein</topology>
    </subcellularLocation>
</comment>
<accession>A0ABY5I7W9</accession>
<dbReference type="PANTHER" id="PTHR36115">
    <property type="entry name" value="PROLINE-RICH ANTIGEN HOMOLOG-RELATED"/>
    <property type="match status" value="1"/>
</dbReference>
<evidence type="ECO:0000256" key="4">
    <source>
        <dbReference type="ARBA" id="ARBA00022989"/>
    </source>
</evidence>